<protein>
    <submittedName>
        <fullName evidence="8">Synembryn-A-like</fullName>
    </submittedName>
</protein>
<dbReference type="Pfam" id="PF10165">
    <property type="entry name" value="Ric8"/>
    <property type="match status" value="1"/>
</dbReference>
<evidence type="ECO:0000256" key="3">
    <source>
        <dbReference type="ARBA" id="ARBA00022490"/>
    </source>
</evidence>
<dbReference type="InterPro" id="IPR008376">
    <property type="entry name" value="Chaperone_Ric-8_A/B"/>
</dbReference>
<comment type="similarity">
    <text evidence="2">Belongs to the synembryn family.</text>
</comment>
<feature type="region of interest" description="Disordered" evidence="6">
    <location>
        <begin position="112"/>
        <end position="132"/>
    </location>
</feature>
<comment type="subcellular location">
    <subcellularLocation>
        <location evidence="1">Cytoplasm</location>
        <location evidence="1">Cell cortex</location>
    </subcellularLocation>
</comment>
<evidence type="ECO:0000256" key="4">
    <source>
        <dbReference type="ARBA" id="ARBA00022658"/>
    </source>
</evidence>
<keyword evidence="3" id="KW-0963">Cytoplasm</keyword>
<keyword evidence="5" id="KW-0143">Chaperone</keyword>
<dbReference type="PRINTS" id="PR01802">
    <property type="entry name" value="SYNEMBRYN"/>
</dbReference>
<keyword evidence="7" id="KW-1185">Reference proteome</keyword>
<dbReference type="Proteomes" id="UP000695022">
    <property type="component" value="Unplaced"/>
</dbReference>
<evidence type="ECO:0000256" key="6">
    <source>
        <dbReference type="SAM" id="MobiDB-lite"/>
    </source>
</evidence>
<evidence type="ECO:0000313" key="8">
    <source>
        <dbReference type="RefSeq" id="XP_014671189.1"/>
    </source>
</evidence>
<dbReference type="RefSeq" id="XP_014671189.1">
    <property type="nucleotide sequence ID" value="XM_014815703.1"/>
</dbReference>
<organism evidence="7 8">
    <name type="scientific">Priapulus caudatus</name>
    <name type="common">Priapulid worm</name>
    <dbReference type="NCBI Taxonomy" id="37621"/>
    <lineage>
        <taxon>Eukaryota</taxon>
        <taxon>Metazoa</taxon>
        <taxon>Ecdysozoa</taxon>
        <taxon>Scalidophora</taxon>
        <taxon>Priapulida</taxon>
        <taxon>Priapulimorpha</taxon>
        <taxon>Priapulimorphida</taxon>
        <taxon>Priapulidae</taxon>
        <taxon>Priapulus</taxon>
    </lineage>
</organism>
<keyword evidence="4" id="KW-0344">Guanine-nucleotide releasing factor</keyword>
<dbReference type="PANTHER" id="PTHR12425:SF5">
    <property type="entry name" value="SYNEMBRYN"/>
    <property type="match status" value="1"/>
</dbReference>
<name>A0ABM1EG68_PRICU</name>
<dbReference type="GeneID" id="106811959"/>
<evidence type="ECO:0000256" key="1">
    <source>
        <dbReference type="ARBA" id="ARBA00004544"/>
    </source>
</evidence>
<dbReference type="PANTHER" id="PTHR12425">
    <property type="entry name" value="SYNEMBRYN"/>
    <property type="match status" value="1"/>
</dbReference>
<sequence length="132" mass="14465">MRLVKYTGYGNAAGLLASRGLMHGGQGNMGKYSSESEESDTEEYSKAKDQINIVTGQMEPPHTDPLVGMTEEQKEYEAMRLVEQLDKLTRDGIVQPMRVGEDGRPMAVEHILQLQEGAGRASPPPGDDDDDN</sequence>
<gene>
    <name evidence="8" type="primary">LOC106811959</name>
</gene>
<feature type="region of interest" description="Disordered" evidence="6">
    <location>
        <begin position="25"/>
        <end position="46"/>
    </location>
</feature>
<evidence type="ECO:0000256" key="5">
    <source>
        <dbReference type="ARBA" id="ARBA00023186"/>
    </source>
</evidence>
<proteinExistence type="inferred from homology"/>
<accession>A0ABM1EG68</accession>
<reference evidence="8" key="1">
    <citation type="submission" date="2025-08" db="UniProtKB">
        <authorList>
            <consortium name="RefSeq"/>
        </authorList>
    </citation>
    <scope>IDENTIFICATION</scope>
</reference>
<evidence type="ECO:0000313" key="7">
    <source>
        <dbReference type="Proteomes" id="UP000695022"/>
    </source>
</evidence>
<evidence type="ECO:0000256" key="2">
    <source>
        <dbReference type="ARBA" id="ARBA00009049"/>
    </source>
</evidence>
<dbReference type="InterPro" id="IPR019318">
    <property type="entry name" value="Gua_nucleotide_exch_fac_Ric8"/>
</dbReference>